<organism evidence="3 4">
    <name type="scientific">Aphanomyces stellatus</name>
    <dbReference type="NCBI Taxonomy" id="120398"/>
    <lineage>
        <taxon>Eukaryota</taxon>
        <taxon>Sar</taxon>
        <taxon>Stramenopiles</taxon>
        <taxon>Oomycota</taxon>
        <taxon>Saprolegniomycetes</taxon>
        <taxon>Saprolegniales</taxon>
        <taxon>Verrucalvaceae</taxon>
        <taxon>Aphanomyces</taxon>
    </lineage>
</organism>
<dbReference type="PROSITE" id="PS51352">
    <property type="entry name" value="THIOREDOXIN_2"/>
    <property type="match status" value="1"/>
</dbReference>
<dbReference type="Proteomes" id="UP000332933">
    <property type="component" value="Unassembled WGS sequence"/>
</dbReference>
<accession>A0A485KY46</accession>
<dbReference type="GO" id="GO:0031397">
    <property type="term" value="P:negative regulation of protein ubiquitination"/>
    <property type="evidence" value="ECO:0007669"/>
    <property type="project" value="TreeGrafter"/>
</dbReference>
<dbReference type="PANTHER" id="PTHR46472:SF1">
    <property type="entry name" value="NUCLEOREDOXIN"/>
    <property type="match status" value="1"/>
</dbReference>
<dbReference type="AlphaFoldDB" id="A0A485KY46"/>
<dbReference type="OrthoDB" id="409136at2759"/>
<dbReference type="Pfam" id="PF13905">
    <property type="entry name" value="Thioredoxin_8"/>
    <property type="match status" value="1"/>
</dbReference>
<evidence type="ECO:0000259" key="1">
    <source>
        <dbReference type="PROSITE" id="PS51352"/>
    </source>
</evidence>
<dbReference type="EMBL" id="VJMH01005445">
    <property type="protein sequence ID" value="KAF0695904.1"/>
    <property type="molecule type" value="Genomic_DNA"/>
</dbReference>
<gene>
    <name evidence="3" type="primary">Aste57867_13318</name>
    <name evidence="2" type="ORF">As57867_013269</name>
    <name evidence="3" type="ORF">ASTE57867_13318</name>
</gene>
<dbReference type="InterPro" id="IPR013766">
    <property type="entry name" value="Thioredoxin_domain"/>
</dbReference>
<sequence>MSWTKLFGAELQTKEGLKPTEEVLAGKKYVGIYFSAHWCPPCRRFTPLLAQSYQQFIDDDLKDLAIVFVSWDEAGDDFDKYYGEMTFDALPFQNREQKEVLDQLYEVNSIPTLVFLNESGKIITKGGRVLVEKARGNPTLILGSLAQP</sequence>
<evidence type="ECO:0000313" key="2">
    <source>
        <dbReference type="EMBL" id="KAF0695904.1"/>
    </source>
</evidence>
<dbReference type="PANTHER" id="PTHR46472">
    <property type="entry name" value="NUCLEOREDOXIN"/>
    <property type="match status" value="1"/>
</dbReference>
<dbReference type="SUPFAM" id="SSF52833">
    <property type="entry name" value="Thioredoxin-like"/>
    <property type="match status" value="1"/>
</dbReference>
<name>A0A485KY46_9STRA</name>
<dbReference type="InterPro" id="IPR012336">
    <property type="entry name" value="Thioredoxin-like_fold"/>
</dbReference>
<dbReference type="EMBL" id="CAADRA010005466">
    <property type="protein sequence ID" value="VFT90157.1"/>
    <property type="molecule type" value="Genomic_DNA"/>
</dbReference>
<protein>
    <submittedName>
        <fullName evidence="3">Aste57867_13318 protein</fullName>
    </submittedName>
</protein>
<evidence type="ECO:0000313" key="3">
    <source>
        <dbReference type="EMBL" id="VFT90157.1"/>
    </source>
</evidence>
<dbReference type="InterPro" id="IPR036249">
    <property type="entry name" value="Thioredoxin-like_sf"/>
</dbReference>
<proteinExistence type="predicted"/>
<feature type="domain" description="Thioredoxin" evidence="1">
    <location>
        <begin position="1"/>
        <end position="148"/>
    </location>
</feature>
<keyword evidence="4" id="KW-1185">Reference proteome</keyword>
<dbReference type="GO" id="GO:0004791">
    <property type="term" value="F:thioredoxin-disulfide reductase (NADPH) activity"/>
    <property type="evidence" value="ECO:0007669"/>
    <property type="project" value="TreeGrafter"/>
</dbReference>
<evidence type="ECO:0000313" key="4">
    <source>
        <dbReference type="Proteomes" id="UP000332933"/>
    </source>
</evidence>
<dbReference type="GO" id="GO:0005634">
    <property type="term" value="C:nucleus"/>
    <property type="evidence" value="ECO:0007669"/>
    <property type="project" value="TreeGrafter"/>
</dbReference>
<dbReference type="GO" id="GO:0030178">
    <property type="term" value="P:negative regulation of Wnt signaling pathway"/>
    <property type="evidence" value="ECO:0007669"/>
    <property type="project" value="TreeGrafter"/>
</dbReference>
<reference evidence="3 4" key="1">
    <citation type="submission" date="2019-03" db="EMBL/GenBank/DDBJ databases">
        <authorList>
            <person name="Gaulin E."/>
            <person name="Dumas B."/>
        </authorList>
    </citation>
    <scope>NUCLEOTIDE SEQUENCE [LARGE SCALE GENOMIC DNA]</scope>
    <source>
        <strain evidence="3">CBS 568.67</strain>
    </source>
</reference>
<dbReference type="Gene3D" id="3.40.30.10">
    <property type="entry name" value="Glutaredoxin"/>
    <property type="match status" value="1"/>
</dbReference>
<reference evidence="2" key="2">
    <citation type="submission" date="2019-06" db="EMBL/GenBank/DDBJ databases">
        <title>Genomics analysis of Aphanomyces spp. identifies a new class of oomycete effector associated with host adaptation.</title>
        <authorList>
            <person name="Gaulin E."/>
        </authorList>
    </citation>
    <scope>NUCLEOTIDE SEQUENCE</scope>
    <source>
        <strain evidence="2">CBS 578.67</strain>
    </source>
</reference>